<accession>A0A6C0LJD2</accession>
<name>A0A6C0LJD2_9ZZZZ</name>
<feature type="compositionally biased region" description="Pro residues" evidence="1">
    <location>
        <begin position="99"/>
        <end position="110"/>
    </location>
</feature>
<feature type="region of interest" description="Disordered" evidence="1">
    <location>
        <begin position="89"/>
        <end position="186"/>
    </location>
</feature>
<feature type="compositionally biased region" description="Polar residues" evidence="1">
    <location>
        <begin position="143"/>
        <end position="177"/>
    </location>
</feature>
<evidence type="ECO:0000256" key="1">
    <source>
        <dbReference type="SAM" id="MobiDB-lite"/>
    </source>
</evidence>
<feature type="compositionally biased region" description="Low complexity" evidence="1">
    <location>
        <begin position="121"/>
        <end position="138"/>
    </location>
</feature>
<organism evidence="3">
    <name type="scientific">viral metagenome</name>
    <dbReference type="NCBI Taxonomy" id="1070528"/>
    <lineage>
        <taxon>unclassified sequences</taxon>
        <taxon>metagenomes</taxon>
        <taxon>organismal metagenomes</taxon>
    </lineage>
</organism>
<feature type="transmembrane region" description="Helical" evidence="2">
    <location>
        <begin position="23"/>
        <end position="46"/>
    </location>
</feature>
<keyword evidence="2" id="KW-1133">Transmembrane helix</keyword>
<proteinExistence type="predicted"/>
<sequence>MSLFELTCIVTGGNYNTRWWCWLLAWVLAVMIIIYCIMIIISLFISMTTYDMANERITDDIANNKVDATTDNANANNYAKNIMKSYEEDAGNPLYDNNPRPPQRPAPPTAPSSMPQELAQHHAQQQFGSQQQLAQQYQPPVPHSQQSAMPQQSQHINTGPLRQQTGDYTGFDSSDNLSPLDAGFNTVKEPVRQRANLHSDPRMNDTVEPYAVEEMFSSV</sequence>
<evidence type="ECO:0000313" key="3">
    <source>
        <dbReference type="EMBL" id="QHU29282.1"/>
    </source>
</evidence>
<keyword evidence="2" id="KW-0812">Transmembrane</keyword>
<reference evidence="3" key="1">
    <citation type="journal article" date="2020" name="Nature">
        <title>Giant virus diversity and host interactions through global metagenomics.</title>
        <authorList>
            <person name="Schulz F."/>
            <person name="Roux S."/>
            <person name="Paez-Espino D."/>
            <person name="Jungbluth S."/>
            <person name="Walsh D.A."/>
            <person name="Denef V.J."/>
            <person name="McMahon K.D."/>
            <person name="Konstantinidis K.T."/>
            <person name="Eloe-Fadrosh E.A."/>
            <person name="Kyrpides N.C."/>
            <person name="Woyke T."/>
        </authorList>
    </citation>
    <scope>NUCLEOTIDE SEQUENCE</scope>
    <source>
        <strain evidence="3">GVMAG-M-3300027804-47</strain>
    </source>
</reference>
<protein>
    <submittedName>
        <fullName evidence="3">Uncharacterized protein</fullName>
    </submittedName>
</protein>
<dbReference type="EMBL" id="MN740484">
    <property type="protein sequence ID" value="QHU29282.1"/>
    <property type="molecule type" value="Genomic_DNA"/>
</dbReference>
<keyword evidence="2" id="KW-0472">Membrane</keyword>
<dbReference type="AlphaFoldDB" id="A0A6C0LJD2"/>
<evidence type="ECO:0000256" key="2">
    <source>
        <dbReference type="SAM" id="Phobius"/>
    </source>
</evidence>